<feature type="region of interest" description="Disordered" evidence="1">
    <location>
        <begin position="37"/>
        <end position="58"/>
    </location>
</feature>
<reference evidence="3 4" key="1">
    <citation type="submission" date="2018-06" db="EMBL/GenBank/DDBJ databases">
        <title>Comparative genomics of Bradyrhizobium nodulating Arachidis hypogaea.</title>
        <authorList>
            <person name="Li Y."/>
        </authorList>
    </citation>
    <scope>NUCLEOTIDE SEQUENCE [LARGE SCALE GENOMIC DNA]</scope>
    <source>
        <strain evidence="3 4">CCBAU 051107</strain>
    </source>
</reference>
<name>A0AAE7TDR8_9BRAD</name>
<evidence type="ECO:0000313" key="3">
    <source>
        <dbReference type="EMBL" id="QOZ65332.1"/>
    </source>
</evidence>
<protein>
    <submittedName>
        <fullName evidence="3">Uncharacterized protein</fullName>
    </submittedName>
</protein>
<organism evidence="3 4">
    <name type="scientific">Bradyrhizobium arachidis</name>
    <dbReference type="NCBI Taxonomy" id="858423"/>
    <lineage>
        <taxon>Bacteria</taxon>
        <taxon>Pseudomonadati</taxon>
        <taxon>Pseudomonadota</taxon>
        <taxon>Alphaproteobacteria</taxon>
        <taxon>Hyphomicrobiales</taxon>
        <taxon>Nitrobacteraceae</taxon>
        <taxon>Bradyrhizobium</taxon>
    </lineage>
</organism>
<evidence type="ECO:0000313" key="4">
    <source>
        <dbReference type="Proteomes" id="UP000594015"/>
    </source>
</evidence>
<feature type="chain" id="PRO_5042120516" evidence="2">
    <location>
        <begin position="24"/>
        <end position="109"/>
    </location>
</feature>
<accession>A0AAE7TDR8</accession>
<sequence length="109" mass="12059">MRAGTAIPVLLCMGLFSTFFVGAECQAQAQTAGPEIRLAQVASPDDVPPPRRRPPARLRVTPYYSPDGVYPRYNPGPDAVRECNVAYVQEHRPSGTVITPHMSCYWRRG</sequence>
<gene>
    <name evidence="3" type="ORF">WN72_01835</name>
</gene>
<feature type="signal peptide" evidence="2">
    <location>
        <begin position="1"/>
        <end position="23"/>
    </location>
</feature>
<proteinExistence type="predicted"/>
<dbReference type="EMBL" id="CP030050">
    <property type="protein sequence ID" value="QOZ65332.1"/>
    <property type="molecule type" value="Genomic_DNA"/>
</dbReference>
<dbReference type="KEGG" id="barh:WN72_01835"/>
<dbReference type="Proteomes" id="UP000594015">
    <property type="component" value="Chromosome"/>
</dbReference>
<dbReference type="AlphaFoldDB" id="A0AAE7TDR8"/>
<evidence type="ECO:0000256" key="1">
    <source>
        <dbReference type="SAM" id="MobiDB-lite"/>
    </source>
</evidence>
<keyword evidence="2" id="KW-0732">Signal</keyword>
<evidence type="ECO:0000256" key="2">
    <source>
        <dbReference type="SAM" id="SignalP"/>
    </source>
</evidence>